<keyword evidence="2" id="KW-1185">Reference proteome</keyword>
<accession>A0ABW9UB97</accession>
<dbReference type="Gene3D" id="1.10.10.10">
    <property type="entry name" value="Winged helix-like DNA-binding domain superfamily/Winged helix DNA-binding domain"/>
    <property type="match status" value="1"/>
</dbReference>
<gene>
    <name evidence="1" type="ORF">GON05_22580</name>
</gene>
<organism evidence="1 2">
    <name type="scientific">Paenibacillus anseongense</name>
    <dbReference type="NCBI Taxonomy" id="2682845"/>
    <lineage>
        <taxon>Bacteria</taxon>
        <taxon>Bacillati</taxon>
        <taxon>Bacillota</taxon>
        <taxon>Bacilli</taxon>
        <taxon>Bacillales</taxon>
        <taxon>Paenibacillaceae</taxon>
        <taxon>Paenibacillus</taxon>
    </lineage>
</organism>
<protein>
    <submittedName>
        <fullName evidence="1">Transcriptional regulator</fullName>
    </submittedName>
</protein>
<proteinExistence type="predicted"/>
<sequence length="216" mass="25085">MMRFEQAFEDFMALQIAAETNKRRRERLEQGLGHAEMEFLRAVWFPIIGHFDHLYPEWEVRDLANGYRYLDFAYMPGDARGVIEVQGYSTHARDIELWRFKDLCQRHCHLALDGWLVMPIAYPSIVDSPKLCQQLILSLVGIFISSAHTSVPLTWAESEAIRFARRMMRPLSPSDLASHLQVSSKYARKILHDLCDKQLLVVSSGQSRARTYRLND</sequence>
<comment type="caution">
    <text evidence="1">The sequence shown here is derived from an EMBL/GenBank/DDBJ whole genome shotgun (WGS) entry which is preliminary data.</text>
</comment>
<name>A0ABW9UB97_9BACL</name>
<dbReference type="EMBL" id="WSEM01000016">
    <property type="protein sequence ID" value="MVQ37412.1"/>
    <property type="molecule type" value="Genomic_DNA"/>
</dbReference>
<dbReference type="Proteomes" id="UP000467637">
    <property type="component" value="Unassembled WGS sequence"/>
</dbReference>
<dbReference type="InterPro" id="IPR036388">
    <property type="entry name" value="WH-like_DNA-bd_sf"/>
</dbReference>
<evidence type="ECO:0000313" key="2">
    <source>
        <dbReference type="Proteomes" id="UP000467637"/>
    </source>
</evidence>
<evidence type="ECO:0000313" key="1">
    <source>
        <dbReference type="EMBL" id="MVQ37412.1"/>
    </source>
</evidence>
<reference evidence="1 2" key="1">
    <citation type="submission" date="2019-12" db="EMBL/GenBank/DDBJ databases">
        <authorList>
            <person name="Huq M.A."/>
        </authorList>
    </citation>
    <scope>NUCLEOTIDE SEQUENCE [LARGE SCALE GENOMIC DNA]</scope>
    <source>
        <strain evidence="1 2">MAH-34</strain>
    </source>
</reference>